<dbReference type="Gene3D" id="3.40.50.720">
    <property type="entry name" value="NAD(P)-binding Rossmann-like Domain"/>
    <property type="match status" value="2"/>
</dbReference>
<dbReference type="InterPro" id="IPR001227">
    <property type="entry name" value="Ac_transferase_dom_sf"/>
</dbReference>
<dbReference type="FunFam" id="1.10.1200.10:FF:000007">
    <property type="entry name" value="Probable polyketide synthase pks17"/>
    <property type="match status" value="2"/>
</dbReference>
<dbReference type="GO" id="GO:0033068">
    <property type="term" value="P:macrolide biosynthetic process"/>
    <property type="evidence" value="ECO:0007669"/>
    <property type="project" value="UniProtKB-ARBA"/>
</dbReference>
<dbReference type="Pfam" id="PF00109">
    <property type="entry name" value="ketoacyl-synt"/>
    <property type="match status" value="3"/>
</dbReference>
<dbReference type="InterPro" id="IPR013968">
    <property type="entry name" value="PKS_KR"/>
</dbReference>
<dbReference type="Pfam" id="PF16197">
    <property type="entry name" value="KAsynt_C_assoc"/>
    <property type="match status" value="3"/>
</dbReference>
<gene>
    <name evidence="9" type="ORF">POF50_005100</name>
</gene>
<reference evidence="9" key="1">
    <citation type="submission" date="2023-05" db="EMBL/GenBank/DDBJ databases">
        <title>Streptantibioticus silvisoli sp. nov., acidotolerant actinomycetes 1 from pine litter.</title>
        <authorList>
            <person name="Swiecimska M."/>
            <person name="Golinska P."/>
            <person name="Sangal V."/>
            <person name="Wachnowicz B."/>
            <person name="Goodfellow M."/>
        </authorList>
    </citation>
    <scope>NUCLEOTIDE SEQUENCE</scope>
    <source>
        <strain evidence="9">SL13</strain>
    </source>
</reference>
<dbReference type="NCBIfam" id="NF045894">
    <property type="entry name" value="PKS_plus_SDR"/>
    <property type="match status" value="2"/>
</dbReference>
<keyword evidence="4" id="KW-0045">Antibiotic biosynthesis</keyword>
<dbReference type="InterPro" id="IPR014030">
    <property type="entry name" value="Ketoacyl_synth_N"/>
</dbReference>
<dbReference type="CDD" id="cd08952">
    <property type="entry name" value="KR_1_SDR_x"/>
    <property type="match status" value="2"/>
</dbReference>
<proteinExistence type="predicted"/>
<evidence type="ECO:0000259" key="7">
    <source>
        <dbReference type="PROSITE" id="PS50075"/>
    </source>
</evidence>
<dbReference type="GO" id="GO:0031177">
    <property type="term" value="F:phosphopantetheine binding"/>
    <property type="evidence" value="ECO:0007669"/>
    <property type="project" value="InterPro"/>
</dbReference>
<dbReference type="GO" id="GO:0004315">
    <property type="term" value="F:3-oxoacyl-[acyl-carrier-protein] synthase activity"/>
    <property type="evidence" value="ECO:0007669"/>
    <property type="project" value="InterPro"/>
</dbReference>
<evidence type="ECO:0000313" key="9">
    <source>
        <dbReference type="EMBL" id="MDI5968728.1"/>
    </source>
</evidence>
<dbReference type="SMART" id="SM00822">
    <property type="entry name" value="PKS_KR"/>
    <property type="match status" value="2"/>
</dbReference>
<dbReference type="SUPFAM" id="SSF51735">
    <property type="entry name" value="NAD(P)-binding Rossmann-fold domains"/>
    <property type="match status" value="4"/>
</dbReference>
<accession>A0AA90K7A7</accession>
<dbReference type="PROSITE" id="PS52004">
    <property type="entry name" value="KS3_2"/>
    <property type="match status" value="3"/>
</dbReference>
<evidence type="ECO:0000256" key="3">
    <source>
        <dbReference type="ARBA" id="ARBA00022679"/>
    </source>
</evidence>
<name>A0AA90K7A7_9ACTN</name>
<keyword evidence="6" id="KW-0012">Acyltransferase</keyword>
<keyword evidence="2" id="KW-0597">Phosphoprotein</keyword>
<dbReference type="Pfam" id="PF02801">
    <property type="entry name" value="Ketoacyl-synt_C"/>
    <property type="match status" value="3"/>
</dbReference>
<dbReference type="SMART" id="SM00823">
    <property type="entry name" value="PKS_PP"/>
    <property type="match status" value="3"/>
</dbReference>
<dbReference type="GO" id="GO:0006633">
    <property type="term" value="P:fatty acid biosynthetic process"/>
    <property type="evidence" value="ECO:0007669"/>
    <property type="project" value="InterPro"/>
</dbReference>
<dbReference type="Pfam" id="PF08659">
    <property type="entry name" value="KR"/>
    <property type="match status" value="2"/>
</dbReference>
<feature type="domain" description="Carrier" evidence="7">
    <location>
        <begin position="3979"/>
        <end position="4054"/>
    </location>
</feature>
<dbReference type="Gene3D" id="3.40.47.10">
    <property type="match status" value="3"/>
</dbReference>
<dbReference type="InterPro" id="IPR014031">
    <property type="entry name" value="Ketoacyl_synth_C"/>
</dbReference>
<dbReference type="SUPFAM" id="SSF55048">
    <property type="entry name" value="Probable ACP-binding domain of malonyl-CoA ACP transacylase"/>
    <property type="match status" value="3"/>
</dbReference>
<dbReference type="InterPro" id="IPR016036">
    <property type="entry name" value="Malonyl_transacylase_ACP-bd"/>
</dbReference>
<protein>
    <submittedName>
        <fullName evidence="9">SDR family NAD(P)-dependent oxidoreductase</fullName>
    </submittedName>
</protein>
<dbReference type="Gene3D" id="1.10.1200.10">
    <property type="entry name" value="ACP-like"/>
    <property type="match status" value="3"/>
</dbReference>
<dbReference type="InterPro" id="IPR020841">
    <property type="entry name" value="PKS_Beta-ketoAc_synthase_dom"/>
</dbReference>
<feature type="domain" description="Ketosynthase family 3 (KS3)" evidence="8">
    <location>
        <begin position="1014"/>
        <end position="1440"/>
    </location>
</feature>
<dbReference type="InterPro" id="IPR016039">
    <property type="entry name" value="Thiolase-like"/>
</dbReference>
<dbReference type="SUPFAM" id="SSF47336">
    <property type="entry name" value="ACP-like"/>
    <property type="match status" value="3"/>
</dbReference>
<feature type="domain" description="Ketosynthase family 3 (KS3)" evidence="8">
    <location>
        <begin position="16"/>
        <end position="442"/>
    </location>
</feature>
<evidence type="ECO:0000256" key="2">
    <source>
        <dbReference type="ARBA" id="ARBA00022553"/>
    </source>
</evidence>
<dbReference type="InterPro" id="IPR020806">
    <property type="entry name" value="PKS_PP-bd"/>
</dbReference>
<dbReference type="InterPro" id="IPR014043">
    <property type="entry name" value="Acyl_transferase_dom"/>
</dbReference>
<comment type="caution">
    <text evidence="9">The sequence shown here is derived from an EMBL/GenBank/DDBJ whole genome shotgun (WGS) entry which is preliminary data.</text>
</comment>
<dbReference type="Pfam" id="PF00550">
    <property type="entry name" value="PP-binding"/>
    <property type="match status" value="3"/>
</dbReference>
<dbReference type="InterPro" id="IPR057326">
    <property type="entry name" value="KR_dom"/>
</dbReference>
<dbReference type="InterPro" id="IPR009081">
    <property type="entry name" value="PP-bd_ACP"/>
</dbReference>
<dbReference type="PANTHER" id="PTHR43775">
    <property type="entry name" value="FATTY ACID SYNTHASE"/>
    <property type="match status" value="1"/>
</dbReference>
<dbReference type="Gene3D" id="3.30.70.3290">
    <property type="match status" value="3"/>
</dbReference>
<dbReference type="SUPFAM" id="SSF52151">
    <property type="entry name" value="FabD/lysophospholipase-like"/>
    <property type="match status" value="3"/>
</dbReference>
<dbReference type="PROSITE" id="PS00606">
    <property type="entry name" value="KS3_1"/>
    <property type="match status" value="2"/>
</dbReference>
<keyword evidence="1" id="KW-0596">Phosphopantetheine</keyword>
<dbReference type="InterPro" id="IPR032821">
    <property type="entry name" value="PKS_assoc"/>
</dbReference>
<organism evidence="9">
    <name type="scientific">Streptantibioticus silvisoli</name>
    <dbReference type="NCBI Taxonomy" id="2705255"/>
    <lineage>
        <taxon>Bacteria</taxon>
        <taxon>Bacillati</taxon>
        <taxon>Actinomycetota</taxon>
        <taxon>Actinomycetes</taxon>
        <taxon>Kitasatosporales</taxon>
        <taxon>Streptomycetaceae</taxon>
        <taxon>Streptantibioticus</taxon>
    </lineage>
</organism>
<evidence type="ECO:0000256" key="5">
    <source>
        <dbReference type="ARBA" id="ARBA00023268"/>
    </source>
</evidence>
<dbReference type="InterPro" id="IPR006162">
    <property type="entry name" value="Ppantetheine_attach_site"/>
</dbReference>
<dbReference type="Pfam" id="PF00698">
    <property type="entry name" value="Acyl_transf_1"/>
    <property type="match status" value="3"/>
</dbReference>
<keyword evidence="3" id="KW-0808">Transferase</keyword>
<dbReference type="Gene3D" id="3.40.366.10">
    <property type="entry name" value="Malonyl-Coenzyme A Acyl Carrier Protein, domain 2"/>
    <property type="match status" value="3"/>
</dbReference>
<dbReference type="SMART" id="SM00827">
    <property type="entry name" value="PKS_AT"/>
    <property type="match status" value="3"/>
</dbReference>
<dbReference type="CDD" id="cd00833">
    <property type="entry name" value="PKS"/>
    <property type="match status" value="3"/>
</dbReference>
<evidence type="ECO:0000256" key="4">
    <source>
        <dbReference type="ARBA" id="ARBA00023194"/>
    </source>
</evidence>
<dbReference type="InterPro" id="IPR036736">
    <property type="entry name" value="ACP-like_sf"/>
</dbReference>
<evidence type="ECO:0000256" key="1">
    <source>
        <dbReference type="ARBA" id="ARBA00022450"/>
    </source>
</evidence>
<dbReference type="PROSITE" id="PS00012">
    <property type="entry name" value="PHOSPHOPANTETHEINE"/>
    <property type="match status" value="3"/>
</dbReference>
<dbReference type="InterPro" id="IPR041618">
    <property type="entry name" value="PKS_DE"/>
</dbReference>
<dbReference type="FunFam" id="3.40.366.10:FF:000002">
    <property type="entry name" value="Probable polyketide synthase 2"/>
    <property type="match status" value="3"/>
</dbReference>
<dbReference type="InterPro" id="IPR016035">
    <property type="entry name" value="Acyl_Trfase/lysoPLipase"/>
</dbReference>
<dbReference type="SUPFAM" id="SSF53901">
    <property type="entry name" value="Thiolase-like"/>
    <property type="match status" value="3"/>
</dbReference>
<sequence>MNESVTADSSAPGPQPEPVAIVGLACRLPGAADPEAFWDLLEAGRSAIGDVPAGRWGHEAHASAAVTPDGRPVPARGGFIDAPAGFDAAFFGISPREAEAMDPQQRLVLELGWEALENAGIRADRAVPRTGVFVGATVDDYAELVRRGGGQAVGHHTLTGLNRGLIANRLSYALGLRGPSMTVDSAQSSSLVAVQLACDSLRNGDCEVALAGGVHLNLVLESTVAAARFGALSPDALCHTFDARANGYVRGEGGGLVVLKPLSHALRDGDRIRAVIRGGAVNNDGTGATLTTPDGAAQQEVLRRACERAGTDPGAIEYVELHGTGTRVGDPVEANALGAALGTAAERRRPLHVGSVKTNIGHLEGAAGIAGLLKVVLCLQHGRLVPSLNFTAPPAAIDLPGLGLHVQQETAAWPAAEDGTPRLAGVSSFGMGGTNVHLVLEQAPQPAATTPPATGDAPRSVVPWLVSARSPQALRDQVDRLAGYAAQAGDRTPQDIGWSLLTTRSAHPHRTFAVGDDTGALVAGLRSAVPARPAGDTAGKAVFVFPGQGSQWTGMAVELLDASPVFAARMAECETALAPHVDWSLTGVLRSAPGEPGAERSDVLQPVLWAVMVSLAALWRAHGVEPAAVVGHSQGEIAAACVAGALSLDDGALAVALRSKVLVPLEGLSGMLSVALPLPRVEELIAPWQGRVTISALNGPSSVVVSGDVDSLAEVTAAAERDDIRVRRVGIDYASHSVHVEPAREELLRVLAPVTARTPEIPFYSTVTGDWLEPSGTDAAYWYANLRQPVLLEPAVRALAEQGHGTFIEISPHPVLTVPVRETVEGVDPGTVVAGTLRRGDGGPARFYTSLGELWTRGVDVDWTPAFAGGTPRTVELPTYAFQRETYWITTADSPAPAPAAVTAAAEPVALPAAAAPAADGRAALELVREHAAFVLGHARPDAVDPALSFKELGFDSLTGVELRDRLNAVTGLTLSATAVYDHPTPRRLARHLDAVRDGHTGEQPASAAPVRADEPVAIVSMGCRLPGGVRSPEDLWRLVRDEVDAVSPFPADRGWDLDGLYDSDPDSSGKTYAREGGFLDAAPEFDAGFFGISPREAVAMDPQQRLLLETTWETLERAGIDPGTLQGSPTGVFVGAMAQEYGPRLYEAGENVEGHVLTGTATSVASGRIAYTLGLEGPAVTVDTACSSSLVALHLAAQALRSGECSLALAGGATVMSAPGMFVEFSRQRGLAADGRCKAFAAGADGTGWAEGVGVLLLERLSDARRNGHPVVAVIRGSAINQDGASNGLSAPNGPSQQRVIRAALASAGLSASDVDAVEAHGTGTKLGDPIEAQALLATYGQDRDEDRPLWLGSLKSNIGHAQAAAGVAGVIKMVESMRHGVLPRTINVDEPTPHVDWSAGGVELLSQSRAWEENGRPRRAGVSSFGISGTNAHVIVEQAPQETGAGPESAGTATDAVVPWPVSARSAAAVDEQVARLTAHTDRAGLDPVDVGWSLVSSRAVFEHRAVLVDGAVVASGSVGGALGGSVFVFPGQGSQWVGMAVGLLDSSPVFAARFAECGVALEEFVDWSLSDVVRGVEDAPGFDRVDVVQPALWAVMVSLAALWESFGVVPSAVVGHSQGEIAAACVAGGLSLRDGARVVALRSRAITVMAGHGGMVSVALPHADAEELAGRWEGVSVAAVNGPTSVVVSGDADALDELVAHCGESGVRARRIEVDYASHSAHVESLKDELFDVLSNVVPSKPRVPFFSTVTGEWVEDAVFDAEYWFSNLRRTVRLESSVRELAAQGHRVFVEMSPHPVLTMPVEETLADAGVDAVVSGTLRRGEGGLARFYASLGEVWAAGVAVEWDKAFSGLAPRRVELPTYAFQRQRFWLEPARPAEVAGAASGAVDEAFWETVEREDLAELAGALGLADPESLSEVLPALSSYRKSAQQRGTVDGWRYRIVWRPQAEPTASALRGTWLVVLPEGGQENPHVESVLQAFGTRDAATRVLFAGTEDTDRQVLAHRLNAEAEHGPIAGVLSLAGLDERPHAGNEALPTGLVVDLALVQALGDAGIDAPLWCVTSGAVAAAGDRAPAAPSQAGVWGLGRVAALEYPQRWGGLVDLPPAAGTRAAELLLNLLAADGHEDQVAIRDSGLFVRRLVHAAAGGATAPRTWRPRGTVLVTGGTGALGVRMARWLARQGAEHLVLTGRRGASTPGMAELCEELEGQGVRVTVAACDTADGDAVAELVRRVQEQDGAPIRSVVHAAGVSELSPLQDTSADDLLSTFAGKVRGADHLDAVLDAASLDAVVYFSSISGTWGVADHAAYAAANAVIDARAEQRRADGAPVLSIAWGPWDGGGMIAESVQDVLRRRGVPVIDPDTAILGLQQALDGDETFVAVADVDWKRFAGVFTSVRRSHLLDEIPEARTAEDDTSGQDTASPAHRLAELAPAQRSAALTALVNDNIAQVLGHDSTVTVDAERAFKDLGFDSLTAVELRNRLAKATGLRLPTTVVFDHPSANALVAFLDERIAGGRAPERAAAPAVQHGPAVDNEPIAIVSMGCRFPGGVRSPEDLWRLVRDEVDAVSEFPADRGWDLDGLYDPDPDHHGTSYVRQSGFLHDAPEFDAGFFGISPREAVAMDPQQRLLLETTWEAFERAGLDPRGLRGSSTGVYVGMTDQEYVARLRGASGEAEGYLATGAASSVASGRIAYTLGLEGPAVTVDTACSSSLVALHMAVRALRAGECGLALAGGVMVMSGPGPFIAFSRQRALAEDGRCKPFSAGADGFALSEGAAVLVLERLSDARRNGHPVVAVVRGSAINQDGASNGLTAPNGPSQQRVIMAALEDAGLSAADVDAVEAHGTGTALGDPIEAQALLATYGQDRPDGRPLWLGSVKSNIGHAQTVSGMAGVIKMVESMRHGLLPRTINVDEPSPHVDWSAGAVELLSQSRAWEENGRPRRAGVSSFGISGTNAHVLLEQPEPEPAAGPVAEPVVRPSDAVAPWPVSARSTEALEEQAERLASAVRDAGLDPVDVGWSLVSSRAVFEHRAVLVDGAVVASGSVGGALGGSVFVFPGQGSQWVGMAVGLLDSSPVFAARFAECGVALEEFVDWSLSDVVRGAEDAPGFDRVDVVQPALWAVMVSLAALWESFGVVPSAVVGHSQGEIAAACVAGGLSLRDGARVVALRSRAITVMAGHGGMVSVALPHADAEELAGRWEGVSVAAVNGPTSVVVSGDADALDELVAHCEASGVRARRIEVDYASHSAHVESLKDELLEVLAPVAPSKPRVPFFSTVTGEWVEDAVFDAEYWFTNLRRTVRLESSVRELAAQGHRVFVEMSPHPVLTMPVEETLADAGVDAVVSGTLRRGEGGLARFYASLGEVWAAGVAVEWDKAFTGLAPRRVELPTYAFQRQRFWLEPARPAEVAGAASGAVDEAFWETVEREDLAELAGALGLADPESLSEVLPALSSYRKSAQQRGTVDGWRYRIVWRPQAEPAASALRGTWLVALPEDGERDPHIDSVLRAFDAAGAEAVRFTVPRSTDRKLLADRLRGETAGSVSYAGVVSLLAFDDQEGDRGPGVSGGLLGTMALAQALDDAEVGGRLWCVTRGAVSTERDEIAASPAQAAVWGLARVIGLDSPDRHGGLVDLPAAVDDAAVRRLTALLAGAGEETDGRESEFAIRRTGVRVRRMVRDPLGAAARNEPWRPRGTVLVTGGTGALGSHVARSLARNGAEHLLLTSRRGPDAPGAGELRNELTALGCQVTVARCDVADREALAALLAGVPEEFPLTAVVHTAGAVEEARPLAELTLDDAVAIARAKVAGALHLDELLADRELDAFVLFSSGAGVWGNGGQAPYAAANAHLDAIAERRRAAGRTATSVAWGAWAGGGMVDEAVAEQLLRRGVPAMRPETAAHALLEAVAADETALVVADIRWDRFLPAYCAHGHRPLLDEVPDVRDLLAARRATPPAAEAEESDGRSALLRQLAELPDNKRRRKLTELVRTQAGAVLGHSSGDMVKPGRAFRELGFDSLTAVELRNRIAAACGVKLPATLVFDHPTPNALAAHLASVLLPALEAQPEPVGAVTVPEGLRQVEAAFHQAPDPDTRRALTEGLRDLLDAWASSDEPQEAAVDDDVADATDEDMFDLIDRELGIS</sequence>
<evidence type="ECO:0000256" key="6">
    <source>
        <dbReference type="ARBA" id="ARBA00023315"/>
    </source>
</evidence>
<dbReference type="FunFam" id="3.40.47.10:FF:000019">
    <property type="entry name" value="Polyketide synthase type I"/>
    <property type="match status" value="3"/>
</dbReference>
<dbReference type="SMART" id="SM00825">
    <property type="entry name" value="PKS_KS"/>
    <property type="match status" value="3"/>
</dbReference>
<dbReference type="InterPro" id="IPR050091">
    <property type="entry name" value="PKS_NRPS_Biosynth_Enz"/>
</dbReference>
<feature type="domain" description="Carrier" evidence="7">
    <location>
        <begin position="2440"/>
        <end position="2515"/>
    </location>
</feature>
<evidence type="ECO:0000259" key="8">
    <source>
        <dbReference type="PROSITE" id="PS52004"/>
    </source>
</evidence>
<dbReference type="GO" id="GO:0004312">
    <property type="term" value="F:fatty acid synthase activity"/>
    <property type="evidence" value="ECO:0007669"/>
    <property type="project" value="TreeGrafter"/>
</dbReference>
<keyword evidence="5" id="KW-0511">Multifunctional enzyme</keyword>
<feature type="domain" description="Carrier" evidence="7">
    <location>
        <begin position="922"/>
        <end position="997"/>
    </location>
</feature>
<dbReference type="Pfam" id="PF18369">
    <property type="entry name" value="PKS_DE"/>
    <property type="match status" value="2"/>
</dbReference>
<dbReference type="InterPro" id="IPR018201">
    <property type="entry name" value="Ketoacyl_synth_AS"/>
</dbReference>
<dbReference type="SMART" id="SM01294">
    <property type="entry name" value="PKS_PP_betabranch"/>
    <property type="match status" value="3"/>
</dbReference>
<dbReference type="InterPro" id="IPR036291">
    <property type="entry name" value="NAD(P)-bd_dom_sf"/>
</dbReference>
<dbReference type="RefSeq" id="WP_282698518.1">
    <property type="nucleotide sequence ID" value="NZ_JABXJJ020000005.1"/>
</dbReference>
<feature type="domain" description="Ketosynthase family 3 (KS3)" evidence="8">
    <location>
        <begin position="2537"/>
        <end position="2963"/>
    </location>
</feature>
<dbReference type="Gene3D" id="6.10.140.1830">
    <property type="match status" value="2"/>
</dbReference>
<dbReference type="EMBL" id="JABXJJ020000005">
    <property type="protein sequence ID" value="MDI5968728.1"/>
    <property type="molecule type" value="Genomic_DNA"/>
</dbReference>
<dbReference type="PROSITE" id="PS50075">
    <property type="entry name" value="CARRIER"/>
    <property type="match status" value="3"/>
</dbReference>
<dbReference type="PANTHER" id="PTHR43775:SF51">
    <property type="entry name" value="INACTIVE PHENOLPHTHIOCEROL SYNTHESIS POLYKETIDE SYNTHASE TYPE I PKS1-RELATED"/>
    <property type="match status" value="1"/>
</dbReference>